<evidence type="ECO:0000256" key="3">
    <source>
        <dbReference type="ARBA" id="ARBA00006991"/>
    </source>
</evidence>
<dbReference type="InterPro" id="IPR036051">
    <property type="entry name" value="KRAB_dom_sf"/>
</dbReference>
<dbReference type="InterPro" id="IPR013087">
    <property type="entry name" value="Znf_C2H2_type"/>
</dbReference>
<evidence type="ECO:0000256" key="10">
    <source>
        <dbReference type="ARBA" id="ARBA00023163"/>
    </source>
</evidence>
<reference evidence="16 17" key="1">
    <citation type="submission" date="2024-06" db="EMBL/GenBank/DDBJ databases">
        <title>The draft genome of Grus japonensis, version 3.</title>
        <authorList>
            <person name="Nabeshima K."/>
            <person name="Suzuki S."/>
            <person name="Onuma M."/>
        </authorList>
    </citation>
    <scope>NUCLEOTIDE SEQUENCE [LARGE SCALE GENOMIC DNA]</scope>
    <source>
        <strain evidence="16 17">451A</strain>
    </source>
</reference>
<feature type="region of interest" description="Disordered" evidence="13">
    <location>
        <begin position="744"/>
        <end position="823"/>
    </location>
</feature>
<keyword evidence="10" id="KW-0804">Transcription</keyword>
<dbReference type="FunFam" id="3.30.160.60:FF:000446">
    <property type="entry name" value="Zinc finger protein"/>
    <property type="match status" value="1"/>
</dbReference>
<dbReference type="Pfam" id="PF13912">
    <property type="entry name" value="zf-C2H2_6"/>
    <property type="match status" value="1"/>
</dbReference>
<evidence type="ECO:0000256" key="9">
    <source>
        <dbReference type="ARBA" id="ARBA00023125"/>
    </source>
</evidence>
<dbReference type="FunFam" id="3.30.160.60:FF:000710">
    <property type="entry name" value="Zinc finger protein 768"/>
    <property type="match status" value="2"/>
</dbReference>
<dbReference type="FunFam" id="3.30.160.60:FF:000342">
    <property type="entry name" value="zinc finger protein 394"/>
    <property type="match status" value="1"/>
</dbReference>
<feature type="domain" description="C2H2-type" evidence="14">
    <location>
        <begin position="220"/>
        <end position="247"/>
    </location>
</feature>
<feature type="domain" description="C2H2-type" evidence="14">
    <location>
        <begin position="641"/>
        <end position="668"/>
    </location>
</feature>
<dbReference type="FunFam" id="3.30.160.60:FF:000188">
    <property type="entry name" value="Zinc finger protein 787"/>
    <property type="match status" value="1"/>
</dbReference>
<feature type="domain" description="C2H2-type" evidence="14">
    <location>
        <begin position="306"/>
        <end position="333"/>
    </location>
</feature>
<feature type="compositionally biased region" description="Basic and acidic residues" evidence="13">
    <location>
        <begin position="174"/>
        <end position="190"/>
    </location>
</feature>
<evidence type="ECO:0000256" key="2">
    <source>
        <dbReference type="ARBA" id="ARBA00004123"/>
    </source>
</evidence>
<dbReference type="SUPFAM" id="SSF57667">
    <property type="entry name" value="beta-beta-alpha zinc fingers"/>
    <property type="match status" value="8"/>
</dbReference>
<dbReference type="FunFam" id="3.30.160.60:FF:000823">
    <property type="entry name" value="replication initiator 1 isoform X1"/>
    <property type="match status" value="1"/>
</dbReference>
<proteinExistence type="inferred from homology"/>
<gene>
    <name evidence="16" type="ORF">GRJ2_002617700</name>
</gene>
<dbReference type="FunFam" id="3.30.160.60:FF:000097">
    <property type="entry name" value="Zinc finger protein"/>
    <property type="match status" value="1"/>
</dbReference>
<evidence type="ECO:0000256" key="5">
    <source>
        <dbReference type="ARBA" id="ARBA00022737"/>
    </source>
</evidence>
<feature type="domain" description="C2H2-type" evidence="14">
    <location>
        <begin position="362"/>
        <end position="389"/>
    </location>
</feature>
<dbReference type="Pfam" id="PF01352">
    <property type="entry name" value="KRAB"/>
    <property type="match status" value="1"/>
</dbReference>
<name>A0ABC9XV37_GRUJA</name>
<dbReference type="PANTHER" id="PTHR24409">
    <property type="entry name" value="ZINC FINGER PROTEIN 142"/>
    <property type="match status" value="1"/>
</dbReference>
<dbReference type="PROSITE" id="PS00028">
    <property type="entry name" value="ZINC_FINGER_C2H2_1"/>
    <property type="match status" value="14"/>
</dbReference>
<dbReference type="PROSITE" id="PS50805">
    <property type="entry name" value="KRAB"/>
    <property type="match status" value="1"/>
</dbReference>
<dbReference type="FunFam" id="3.30.160.60:FF:000060">
    <property type="entry name" value="zinc finger protein 436"/>
    <property type="match status" value="1"/>
</dbReference>
<dbReference type="GO" id="GO:0008270">
    <property type="term" value="F:zinc ion binding"/>
    <property type="evidence" value="ECO:0007669"/>
    <property type="project" value="UniProtKB-KW"/>
</dbReference>
<feature type="region of interest" description="Disordered" evidence="13">
    <location>
        <begin position="384"/>
        <end position="446"/>
    </location>
</feature>
<dbReference type="Pfam" id="PF00096">
    <property type="entry name" value="zf-C2H2"/>
    <property type="match status" value="13"/>
</dbReference>
<evidence type="ECO:0000259" key="15">
    <source>
        <dbReference type="PROSITE" id="PS50805"/>
    </source>
</evidence>
<comment type="similarity">
    <text evidence="3">Belongs to the krueppel C2H2-type zinc-finger protein family.</text>
</comment>
<dbReference type="InterPro" id="IPR036236">
    <property type="entry name" value="Znf_C2H2_sf"/>
</dbReference>
<feature type="domain" description="C2H2-type" evidence="14">
    <location>
        <begin position="613"/>
        <end position="640"/>
    </location>
</feature>
<feature type="domain" description="C2H2-type" evidence="14">
    <location>
        <begin position="448"/>
        <end position="475"/>
    </location>
</feature>
<evidence type="ECO:0000259" key="14">
    <source>
        <dbReference type="PROSITE" id="PS50157"/>
    </source>
</evidence>
<evidence type="ECO:0000313" key="17">
    <source>
        <dbReference type="Proteomes" id="UP001623348"/>
    </source>
</evidence>
<dbReference type="GO" id="GO:0005634">
    <property type="term" value="C:nucleus"/>
    <property type="evidence" value="ECO:0007669"/>
    <property type="project" value="UniProtKB-SubCell"/>
</dbReference>
<dbReference type="SUPFAM" id="SSF109640">
    <property type="entry name" value="KRAB domain (Kruppel-associated box)"/>
    <property type="match status" value="1"/>
</dbReference>
<dbReference type="Proteomes" id="UP001623348">
    <property type="component" value="Unassembled WGS sequence"/>
</dbReference>
<dbReference type="SMART" id="SM00355">
    <property type="entry name" value="ZnF_C2H2"/>
    <property type="match status" value="15"/>
</dbReference>
<feature type="domain" description="KRAB" evidence="15">
    <location>
        <begin position="87"/>
        <end position="158"/>
    </location>
</feature>
<feature type="domain" description="C2H2-type" evidence="14">
    <location>
        <begin position="528"/>
        <end position="554"/>
    </location>
</feature>
<comment type="subcellular location">
    <subcellularLocation>
        <location evidence="2">Nucleus</location>
    </subcellularLocation>
</comment>
<evidence type="ECO:0000256" key="8">
    <source>
        <dbReference type="ARBA" id="ARBA00023015"/>
    </source>
</evidence>
<feature type="region of interest" description="Disordered" evidence="13">
    <location>
        <begin position="137"/>
        <end position="225"/>
    </location>
</feature>
<dbReference type="FunFam" id="3.30.160.60:FF:000538">
    <property type="entry name" value="zinc finger protein 853"/>
    <property type="match status" value="1"/>
</dbReference>
<dbReference type="CDD" id="cd07765">
    <property type="entry name" value="KRAB_A-box"/>
    <property type="match status" value="1"/>
</dbReference>
<evidence type="ECO:0000256" key="12">
    <source>
        <dbReference type="PROSITE-ProRule" id="PRU00042"/>
    </source>
</evidence>
<comment type="caution">
    <text evidence="16">The sequence shown here is derived from an EMBL/GenBank/DDBJ whole genome shotgun (WGS) entry which is preliminary data.</text>
</comment>
<dbReference type="Gene3D" id="3.30.160.60">
    <property type="entry name" value="Classic Zinc Finger"/>
    <property type="match status" value="15"/>
</dbReference>
<evidence type="ECO:0000256" key="1">
    <source>
        <dbReference type="ARBA" id="ARBA00003767"/>
    </source>
</evidence>
<feature type="domain" description="C2H2-type" evidence="14">
    <location>
        <begin position="583"/>
        <end position="610"/>
    </location>
</feature>
<feature type="domain" description="C2H2-type" evidence="14">
    <location>
        <begin position="555"/>
        <end position="582"/>
    </location>
</feature>
<keyword evidence="11" id="KW-0539">Nucleus</keyword>
<feature type="domain" description="C2H2-type" evidence="14">
    <location>
        <begin position="476"/>
        <end position="503"/>
    </location>
</feature>
<dbReference type="FunFam" id="3.30.160.60:FF:000286">
    <property type="entry name" value="Zinc finger protein 770"/>
    <property type="match status" value="1"/>
</dbReference>
<comment type="function">
    <text evidence="1">May be involved in transcriptional regulation.</text>
</comment>
<dbReference type="FunFam" id="3.30.160.60:FF:001009">
    <property type="entry name" value="Zinc finger protein 26"/>
    <property type="match status" value="1"/>
</dbReference>
<dbReference type="FunFam" id="3.30.160.60:FF:002090">
    <property type="entry name" value="Zinc finger protein 473"/>
    <property type="match status" value="1"/>
</dbReference>
<sequence length="823" mass="89889">MAAPALFQNGSLAFGQGKREDGCGLLLSVRQSGQASPLASFGRQDGKPPRNKRSRLKCWLQKNPNQTTKKGKNCRRDLRCVLEIAFIPGIRGLVAPAMEPYVLLDPRQRALYRDVMQESYETLMALEFPVSKPDLLSHLDHGDEPTALDLHVPRDTPAAEDGTGAEQETPGEEAAEKEPEVVKPAGEEHPSNPIKTGAKAGRSGSLGEMPTRPGESQPSNTCGECGKSFSHKSALVKHQKIHTGDRPHECPDCGKCFIQRSDLTIHQRVHTGERPYACPDCGRRFSVSSSLLTHQRTHAPGGEKPNRCPQCGRSFADPGALDRHQKSHLGGKPYECGVCGKAFAWSSHLERHRRIHTGEKPFQCAECGRAFAWSSHLDRHMRTHAAAAAASEDEDDGEAEEEPPPPPQKCADCGKRLNHQTDPQRFKHKGTQTPPAGADPARSPPQPYRCEQCGKCFGQSSNLLKHQRVHTGERPYPCPDCKRCFRWGSALAKHQRTHARQQQTGDAAKTVSAVTEEAGAGGGGSKPYPCGACGKSFGWVSLERHRRIHTGEKPFRCGECGRAFAVSSHLERHRRVHTGERPYRCGECGKSFAVSSTLLAHRRTHAAQPGRPHACPECGKGFSTPASLERHRRLHRGEKPYQCSVCGKGFAWSSHYDRHRLTHTGEKPFSCAHCGKCFGRSSHRNRHQRAHAQGSSEKRHICPECGKAFGLGTALAAHQRLHATAGTGGRSPLSLLPPVWWEGERREGTSTPAELWPEDPSSVFQQHPVPSSSSSSSSTAPRGWAAKALLPPAMAWRPGEGDALQSNASAPQEPWASLPPPSS</sequence>
<dbReference type="EMBL" id="BAAFJT010000032">
    <property type="protein sequence ID" value="GAB0201521.1"/>
    <property type="molecule type" value="Genomic_DNA"/>
</dbReference>
<protein>
    <submittedName>
        <fullName evidence="16">Zinc finger protein 436</fullName>
    </submittedName>
</protein>
<keyword evidence="6 12" id="KW-0863">Zinc-finger</keyword>
<evidence type="ECO:0000256" key="7">
    <source>
        <dbReference type="ARBA" id="ARBA00022833"/>
    </source>
</evidence>
<evidence type="ECO:0000256" key="4">
    <source>
        <dbReference type="ARBA" id="ARBA00022723"/>
    </source>
</evidence>
<dbReference type="SMART" id="SM00349">
    <property type="entry name" value="KRAB"/>
    <property type="match status" value="1"/>
</dbReference>
<keyword evidence="17" id="KW-1185">Reference proteome</keyword>
<keyword evidence="7" id="KW-0862">Zinc</keyword>
<dbReference type="GO" id="GO:0003677">
    <property type="term" value="F:DNA binding"/>
    <property type="evidence" value="ECO:0007669"/>
    <property type="project" value="UniProtKB-KW"/>
</dbReference>
<dbReference type="Gene3D" id="6.10.140.140">
    <property type="match status" value="1"/>
</dbReference>
<evidence type="ECO:0000313" key="16">
    <source>
        <dbReference type="EMBL" id="GAB0201521.1"/>
    </source>
</evidence>
<dbReference type="FunFam" id="3.30.160.60:FF:000056">
    <property type="entry name" value="Zinc finger and SCAN domain-containing 20"/>
    <property type="match status" value="1"/>
</dbReference>
<dbReference type="PANTHER" id="PTHR24409:SF331">
    <property type="entry name" value="ZINC FINGER PROTEIN 322A"/>
    <property type="match status" value="1"/>
</dbReference>
<feature type="domain" description="C2H2-type" evidence="14">
    <location>
        <begin position="700"/>
        <end position="727"/>
    </location>
</feature>
<dbReference type="InterPro" id="IPR001909">
    <property type="entry name" value="KRAB"/>
</dbReference>
<feature type="domain" description="C2H2-type" evidence="14">
    <location>
        <begin position="334"/>
        <end position="361"/>
    </location>
</feature>
<feature type="domain" description="C2H2-type" evidence="14">
    <location>
        <begin position="276"/>
        <end position="305"/>
    </location>
</feature>
<dbReference type="FunFam" id="3.30.160.60:FF:001498">
    <property type="entry name" value="Zinc finger protein 404"/>
    <property type="match status" value="1"/>
</dbReference>
<evidence type="ECO:0000256" key="13">
    <source>
        <dbReference type="SAM" id="MobiDB-lite"/>
    </source>
</evidence>
<keyword evidence="5" id="KW-0677">Repeat</keyword>
<dbReference type="AlphaFoldDB" id="A0ABC9XV37"/>
<feature type="compositionally biased region" description="Acidic residues" evidence="13">
    <location>
        <begin position="391"/>
        <end position="403"/>
    </location>
</feature>
<feature type="domain" description="C2H2-type" evidence="14">
    <location>
        <begin position="248"/>
        <end position="275"/>
    </location>
</feature>
<evidence type="ECO:0000256" key="6">
    <source>
        <dbReference type="ARBA" id="ARBA00022771"/>
    </source>
</evidence>
<evidence type="ECO:0000256" key="11">
    <source>
        <dbReference type="ARBA" id="ARBA00023242"/>
    </source>
</evidence>
<organism evidence="16 17">
    <name type="scientific">Grus japonensis</name>
    <name type="common">Japanese crane</name>
    <name type="synonym">Red-crowned crane</name>
    <dbReference type="NCBI Taxonomy" id="30415"/>
    <lineage>
        <taxon>Eukaryota</taxon>
        <taxon>Metazoa</taxon>
        <taxon>Chordata</taxon>
        <taxon>Craniata</taxon>
        <taxon>Vertebrata</taxon>
        <taxon>Euteleostomi</taxon>
        <taxon>Archelosauria</taxon>
        <taxon>Archosauria</taxon>
        <taxon>Dinosauria</taxon>
        <taxon>Saurischia</taxon>
        <taxon>Theropoda</taxon>
        <taxon>Coelurosauria</taxon>
        <taxon>Aves</taxon>
        <taxon>Neognathae</taxon>
        <taxon>Neoaves</taxon>
        <taxon>Gruiformes</taxon>
        <taxon>Gruidae</taxon>
        <taxon>Grus</taxon>
    </lineage>
</organism>
<accession>A0ABC9XV37</accession>
<keyword evidence="9" id="KW-0238">DNA-binding</keyword>
<keyword evidence="8" id="KW-0805">Transcription regulation</keyword>
<dbReference type="PROSITE" id="PS50157">
    <property type="entry name" value="ZINC_FINGER_C2H2_2"/>
    <property type="match status" value="15"/>
</dbReference>
<dbReference type="FunFam" id="3.30.160.60:FF:002063">
    <property type="entry name" value="RB associated KRAB zinc finger"/>
    <property type="match status" value="1"/>
</dbReference>
<keyword evidence="4" id="KW-0479">Metal-binding</keyword>
<feature type="domain" description="C2H2-type" evidence="14">
    <location>
        <begin position="669"/>
        <end position="696"/>
    </location>
</feature>